<dbReference type="EMBL" id="JADIKD010000007">
    <property type="protein sequence ID" value="MFK2916353.1"/>
    <property type="molecule type" value="Genomic_DNA"/>
</dbReference>
<dbReference type="InterPro" id="IPR036866">
    <property type="entry name" value="RibonucZ/Hydroxyglut_hydro"/>
</dbReference>
<sequence>MRTLRTALMLSLALTGIAGAAQAKEQPLTLDVYNAGDKAIFPVTSVLVEGEHDAVLIDAQFARGDAQKLVDKIKASGKRLTTIYISHGDPDYYFGLDVLHAAFPDAKIVASKPTVAHIQETAKAKLAYWGPILKQDAPALTLTPDVLASNSLTLEGRKLDVIGLDGPTPDRSFVWIPSLKTVVGGVVVFGNLHVWMADTQTPKSHKQWLATLDRIEALKPVKVVPSHYQAGSPFDLSQVRYTRDYIKAYDTEAAKAKDAAALVAAMEKRYPQAGEKSSLELSAKVSKGEMKWP</sequence>
<dbReference type="SMART" id="SM00849">
    <property type="entry name" value="Lactamase_B"/>
    <property type="match status" value="1"/>
</dbReference>
<dbReference type="InterPro" id="IPR050855">
    <property type="entry name" value="NDM-1-like"/>
</dbReference>
<feature type="chain" id="PRO_5046638328" evidence="1">
    <location>
        <begin position="24"/>
        <end position="293"/>
    </location>
</feature>
<dbReference type="PANTHER" id="PTHR42951">
    <property type="entry name" value="METALLO-BETA-LACTAMASE DOMAIN-CONTAINING"/>
    <property type="match status" value="1"/>
</dbReference>
<evidence type="ECO:0000313" key="3">
    <source>
        <dbReference type="EMBL" id="MFK2916353.1"/>
    </source>
</evidence>
<dbReference type="InterPro" id="IPR001279">
    <property type="entry name" value="Metallo-B-lactamas"/>
</dbReference>
<dbReference type="Proteomes" id="UP001620408">
    <property type="component" value="Unassembled WGS sequence"/>
</dbReference>
<feature type="domain" description="Metallo-beta-lactamase" evidence="2">
    <location>
        <begin position="42"/>
        <end position="227"/>
    </location>
</feature>
<evidence type="ECO:0000313" key="4">
    <source>
        <dbReference type="Proteomes" id="UP001620408"/>
    </source>
</evidence>
<organism evidence="3 4">
    <name type="scientific">Dyella koreensis</name>
    <dbReference type="NCBI Taxonomy" id="311235"/>
    <lineage>
        <taxon>Bacteria</taxon>
        <taxon>Pseudomonadati</taxon>
        <taxon>Pseudomonadota</taxon>
        <taxon>Gammaproteobacteria</taxon>
        <taxon>Lysobacterales</taxon>
        <taxon>Rhodanobacteraceae</taxon>
        <taxon>Dyella</taxon>
    </lineage>
</organism>
<feature type="signal peptide" evidence="1">
    <location>
        <begin position="1"/>
        <end position="23"/>
    </location>
</feature>
<gene>
    <name evidence="3" type="ORF">ISS97_03675</name>
</gene>
<dbReference type="RefSeq" id="WP_379986395.1">
    <property type="nucleotide sequence ID" value="NZ_JADIKD010000007.1"/>
</dbReference>
<reference evidence="3 4" key="1">
    <citation type="submission" date="2020-10" db="EMBL/GenBank/DDBJ databases">
        <title>Phylogeny of dyella-like bacteria.</title>
        <authorList>
            <person name="Fu J."/>
        </authorList>
    </citation>
    <scope>NUCLEOTIDE SEQUENCE [LARGE SCALE GENOMIC DNA]</scope>
    <source>
        <strain evidence="3 4">BB4</strain>
    </source>
</reference>
<accession>A0ABW8K3H8</accession>
<dbReference type="SUPFAM" id="SSF56281">
    <property type="entry name" value="Metallo-hydrolase/oxidoreductase"/>
    <property type="match status" value="1"/>
</dbReference>
<name>A0ABW8K3H8_9GAMM</name>
<evidence type="ECO:0000259" key="2">
    <source>
        <dbReference type="SMART" id="SM00849"/>
    </source>
</evidence>
<comment type="caution">
    <text evidence="3">The sequence shown here is derived from an EMBL/GenBank/DDBJ whole genome shotgun (WGS) entry which is preliminary data.</text>
</comment>
<dbReference type="CDD" id="cd07739">
    <property type="entry name" value="metallo-hydrolase-like_MBL-fold"/>
    <property type="match status" value="1"/>
</dbReference>
<dbReference type="Gene3D" id="3.60.15.10">
    <property type="entry name" value="Ribonuclease Z/Hydroxyacylglutathione hydrolase-like"/>
    <property type="match status" value="1"/>
</dbReference>
<evidence type="ECO:0000256" key="1">
    <source>
        <dbReference type="SAM" id="SignalP"/>
    </source>
</evidence>
<protein>
    <submittedName>
        <fullName evidence="3">MBL fold metallo-hydrolase</fullName>
    </submittedName>
</protein>
<proteinExistence type="predicted"/>
<keyword evidence="4" id="KW-1185">Reference proteome</keyword>
<dbReference type="PANTHER" id="PTHR42951:SF14">
    <property type="entry name" value="METALLO-BETA-LACTAMASE SUPERFAMILY PROTEIN"/>
    <property type="match status" value="1"/>
</dbReference>
<keyword evidence="1" id="KW-0732">Signal</keyword>
<dbReference type="Pfam" id="PF00753">
    <property type="entry name" value="Lactamase_B"/>
    <property type="match status" value="1"/>
</dbReference>